<name>A0Y9N5_9GAMM</name>
<accession>A0Y9N5</accession>
<keyword evidence="5 9" id="KW-0949">S-adenosyl-L-methionine</keyword>
<dbReference type="PANTHER" id="PTHR23417:SF14">
    <property type="entry name" value="PENTACOTRIPEPTIDE-REPEAT REGION OF PRORP DOMAIN-CONTAINING PROTEIN"/>
    <property type="match status" value="1"/>
</dbReference>
<comment type="similarity">
    <text evidence="8 9">Belongs to the class I-like SAM-binding methyltransferase superfamily. TrmB family.</text>
</comment>
<evidence type="ECO:0000256" key="6">
    <source>
        <dbReference type="ARBA" id="ARBA00022694"/>
    </source>
</evidence>
<dbReference type="CDD" id="cd02440">
    <property type="entry name" value="AdoMet_MTases"/>
    <property type="match status" value="1"/>
</dbReference>
<evidence type="ECO:0000313" key="11">
    <source>
        <dbReference type="Proteomes" id="UP000004931"/>
    </source>
</evidence>
<feature type="binding site" evidence="9">
    <location>
        <position position="180"/>
    </location>
    <ligand>
        <name>substrate</name>
    </ligand>
</feature>
<evidence type="ECO:0000256" key="9">
    <source>
        <dbReference type="HAMAP-Rule" id="MF_01057"/>
    </source>
</evidence>
<comment type="function">
    <text evidence="2 9">Catalyzes the formation of N(7)-methylguanine at position 46 (m7G46) in tRNA.</text>
</comment>
<feature type="binding site" evidence="9">
    <location>
        <position position="148"/>
    </location>
    <ligand>
        <name>substrate</name>
    </ligand>
</feature>
<comment type="catalytic activity">
    <reaction evidence="1 9">
        <text>guanosine(46) in tRNA + S-adenosyl-L-methionine = N(7)-methylguanosine(46) in tRNA + S-adenosyl-L-homocysteine</text>
        <dbReference type="Rhea" id="RHEA:42708"/>
        <dbReference type="Rhea" id="RHEA-COMP:10188"/>
        <dbReference type="Rhea" id="RHEA-COMP:10189"/>
        <dbReference type="ChEBI" id="CHEBI:57856"/>
        <dbReference type="ChEBI" id="CHEBI:59789"/>
        <dbReference type="ChEBI" id="CHEBI:74269"/>
        <dbReference type="ChEBI" id="CHEBI:74480"/>
        <dbReference type="EC" id="2.1.1.33"/>
    </reaction>
</comment>
<dbReference type="InterPro" id="IPR029063">
    <property type="entry name" value="SAM-dependent_MTases_sf"/>
</dbReference>
<evidence type="ECO:0000256" key="1">
    <source>
        <dbReference type="ARBA" id="ARBA00000142"/>
    </source>
</evidence>
<feature type="binding site" evidence="9">
    <location>
        <position position="94"/>
    </location>
    <ligand>
        <name>S-adenosyl-L-methionine</name>
        <dbReference type="ChEBI" id="CHEBI:59789"/>
    </ligand>
</feature>
<dbReference type="Proteomes" id="UP000004931">
    <property type="component" value="Unassembled WGS sequence"/>
</dbReference>
<keyword evidence="3 9" id="KW-0489">Methyltransferase</keyword>
<organism evidence="10 11">
    <name type="scientific">marine gamma proteobacterium HTCC2143</name>
    <dbReference type="NCBI Taxonomy" id="247633"/>
    <lineage>
        <taxon>Bacteria</taxon>
        <taxon>Pseudomonadati</taxon>
        <taxon>Pseudomonadota</taxon>
        <taxon>Gammaproteobacteria</taxon>
        <taxon>Cellvibrionales</taxon>
        <taxon>Spongiibacteraceae</taxon>
        <taxon>BD1-7 clade</taxon>
    </lineage>
</organism>
<dbReference type="STRING" id="247633.GP2143_16326"/>
<dbReference type="SUPFAM" id="SSF53335">
    <property type="entry name" value="S-adenosyl-L-methionine-dependent methyltransferases"/>
    <property type="match status" value="1"/>
</dbReference>
<evidence type="ECO:0000256" key="4">
    <source>
        <dbReference type="ARBA" id="ARBA00022679"/>
    </source>
</evidence>
<dbReference type="HAMAP" id="MF_01057">
    <property type="entry name" value="tRNA_methyltr_TrmB"/>
    <property type="match status" value="1"/>
</dbReference>
<proteinExistence type="inferred from homology"/>
<keyword evidence="6 9" id="KW-0819">tRNA processing</keyword>
<evidence type="ECO:0000256" key="2">
    <source>
        <dbReference type="ARBA" id="ARBA00003015"/>
    </source>
</evidence>
<dbReference type="eggNOG" id="COG0220">
    <property type="taxonomic scope" value="Bacteria"/>
</dbReference>
<reference evidence="10 11" key="1">
    <citation type="journal article" date="2010" name="J. Bacteriol.">
        <title>Genome sequence of the oligotrophic marine Gammaproteobacterium HTCC2143, isolated from the Oregon Coast.</title>
        <authorList>
            <person name="Oh H.M."/>
            <person name="Kang I."/>
            <person name="Ferriera S."/>
            <person name="Giovannoni S.J."/>
            <person name="Cho J.C."/>
        </authorList>
    </citation>
    <scope>NUCLEOTIDE SEQUENCE [LARGE SCALE GENOMIC DNA]</scope>
    <source>
        <strain evidence="10 11">HTCC2143</strain>
    </source>
</reference>
<dbReference type="EMBL" id="AAVT01000001">
    <property type="protein sequence ID" value="EAW32839.1"/>
    <property type="molecule type" value="Genomic_DNA"/>
</dbReference>
<evidence type="ECO:0000256" key="7">
    <source>
        <dbReference type="ARBA" id="ARBA00060552"/>
    </source>
</evidence>
<evidence type="ECO:0000256" key="8">
    <source>
        <dbReference type="ARBA" id="ARBA00060767"/>
    </source>
</evidence>
<dbReference type="PROSITE" id="PS51625">
    <property type="entry name" value="SAM_MT_TRMB"/>
    <property type="match status" value="1"/>
</dbReference>
<dbReference type="EC" id="2.1.1.33" evidence="9"/>
<evidence type="ECO:0000256" key="5">
    <source>
        <dbReference type="ARBA" id="ARBA00022691"/>
    </source>
</evidence>
<feature type="binding site" evidence="9">
    <location>
        <position position="121"/>
    </location>
    <ligand>
        <name>S-adenosyl-L-methionine</name>
        <dbReference type="ChEBI" id="CHEBI:59789"/>
    </ligand>
</feature>
<dbReference type="Gene3D" id="3.40.50.150">
    <property type="entry name" value="Vaccinia Virus protein VP39"/>
    <property type="match status" value="1"/>
</dbReference>
<dbReference type="Pfam" id="PF02390">
    <property type="entry name" value="Methyltransf_4"/>
    <property type="match status" value="1"/>
</dbReference>
<feature type="binding site" evidence="9">
    <location>
        <position position="144"/>
    </location>
    <ligand>
        <name>S-adenosyl-L-methionine</name>
        <dbReference type="ChEBI" id="CHEBI:59789"/>
    </ligand>
</feature>
<dbReference type="FunFam" id="3.40.50.150:FF:000035">
    <property type="entry name" value="tRNA (guanine-N(7)-)-methyltransferase"/>
    <property type="match status" value="1"/>
</dbReference>
<comment type="pathway">
    <text evidence="7 9">tRNA modification; N(7)-methylguanine-tRNA biosynthesis.</text>
</comment>
<dbReference type="AlphaFoldDB" id="A0Y9N5"/>
<sequence length="239" mass="27043">MTNQKDSGGPTSIPEKYRRIRSFVLRTGRMTPGQQNAYDKFWPDKGLLLGSGLLDFSTLFGRSAPVNLEIGFGMGASLVTMAKAAPSEDFIGIEVHTPGVGKLLHGMEEFSADNIRVFNDDAVDVLDQCIPDSSLDRIQIYFPDPWHKKKHHKRRLIQPLFVQKLRKKLKEGGILHLATDWEDYAEHMMEVMCDAEGYSNLADPYCFSARPDFRPITKFEKRGELLGHGVWDILFKRAG</sequence>
<dbReference type="PANTHER" id="PTHR23417">
    <property type="entry name" value="3-DEOXY-D-MANNO-OCTULOSONIC-ACID TRANSFERASE/TRNA GUANINE-N 7 - -METHYLTRANSFERASE"/>
    <property type="match status" value="1"/>
</dbReference>
<comment type="caution">
    <text evidence="9">Lacks conserved residue(s) required for the propagation of feature annotation.</text>
</comment>
<feature type="binding site" evidence="9">
    <location>
        <begin position="217"/>
        <end position="220"/>
    </location>
    <ligand>
        <name>substrate</name>
    </ligand>
</feature>
<dbReference type="GO" id="GO:0043527">
    <property type="term" value="C:tRNA methyltransferase complex"/>
    <property type="evidence" value="ECO:0007669"/>
    <property type="project" value="TreeGrafter"/>
</dbReference>
<dbReference type="OrthoDB" id="9802090at2"/>
<protein>
    <recommendedName>
        <fullName evidence="9">tRNA (guanine-N(7)-)-methyltransferase</fullName>
        <ecNumber evidence="9">2.1.1.33</ecNumber>
    </recommendedName>
    <alternativeName>
        <fullName evidence="9">tRNA (guanine(46)-N(7))-methyltransferase</fullName>
    </alternativeName>
    <alternativeName>
        <fullName evidence="9">tRNA(m7G46)-methyltransferase</fullName>
    </alternativeName>
</protein>
<feature type="binding site" evidence="9">
    <location>
        <position position="69"/>
    </location>
    <ligand>
        <name>S-adenosyl-L-methionine</name>
        <dbReference type="ChEBI" id="CHEBI:59789"/>
    </ligand>
</feature>
<keyword evidence="4 9" id="KW-0808">Transferase</keyword>
<dbReference type="NCBIfam" id="TIGR00091">
    <property type="entry name" value="tRNA (guanosine(46)-N7)-methyltransferase TrmB"/>
    <property type="match status" value="1"/>
</dbReference>
<keyword evidence="11" id="KW-1185">Reference proteome</keyword>
<dbReference type="InterPro" id="IPR055361">
    <property type="entry name" value="tRNA_methyltr_TrmB_bact"/>
</dbReference>
<evidence type="ECO:0000313" key="10">
    <source>
        <dbReference type="EMBL" id="EAW32839.1"/>
    </source>
</evidence>
<gene>
    <name evidence="9" type="primary">trmB</name>
    <name evidence="10" type="ORF">GP2143_16326</name>
</gene>
<evidence type="ECO:0000256" key="3">
    <source>
        <dbReference type="ARBA" id="ARBA00022603"/>
    </source>
</evidence>
<dbReference type="InterPro" id="IPR003358">
    <property type="entry name" value="tRNA_(Gua-N-7)_MeTrfase_Trmb"/>
</dbReference>
<dbReference type="UniPathway" id="UPA00989"/>
<comment type="caution">
    <text evidence="10">The sequence shown here is derived from an EMBL/GenBank/DDBJ whole genome shotgun (WGS) entry which is preliminary data.</text>
</comment>
<dbReference type="GO" id="GO:0008176">
    <property type="term" value="F:tRNA (guanine(46)-N7)-methyltransferase activity"/>
    <property type="evidence" value="ECO:0007669"/>
    <property type="project" value="UniProtKB-UniRule"/>
</dbReference>